<sequence length="447" mass="48536">MDQEAVSALLRLLGEMRALPLDHPDRIRVELAAHTLVRDGKRARRRARRRASAQADAAVLAATAMGARDRVTDAPVREEPGAMGRLRTTRQCYVCQSRFDRVDGFYHRLCPSCAASNKARRTARTDLTGRRALVTGGRVKIGHHVALKLLRDGAHVTVTTRFPRDAARRFAEAGDWPGRLRIVGMDLRDPRQVIALTDHLTAHGEPLDILINNAAQTLRRLPSAYTALLEGERPGLPPGAWSPPGFSPVPDGGAVSEGDTRPGDAASGGAVSPREGPRLPDVSGLLPDLSPRNSWSARIGEIDAAELLEVQLVNAVAPFLLIDRLLPLLRAAPAPRRYVVNVSAVEGQFTVADKTGRHPHTNMAKAGLNMLTRTSAADLAKEGIHMCSVDTGWITDENPLPKRESLDRRTPLDVIDGAARVYDPIVRGESGHPVHGVFLKDYVAAPW</sequence>
<protein>
    <submittedName>
        <fullName evidence="2">SDR family NAD(P)-dependent oxidoreductase</fullName>
    </submittedName>
</protein>
<evidence type="ECO:0000313" key="3">
    <source>
        <dbReference type="Proteomes" id="UP001602013"/>
    </source>
</evidence>
<dbReference type="RefSeq" id="WP_387413072.1">
    <property type="nucleotide sequence ID" value="NZ_JBIASD010000012.1"/>
</dbReference>
<gene>
    <name evidence="2" type="ORF">ACFYXI_19860</name>
</gene>
<accession>A0ABW6SS90</accession>
<dbReference type="Pfam" id="PF00106">
    <property type="entry name" value="adh_short"/>
    <property type="match status" value="1"/>
</dbReference>
<dbReference type="InterPro" id="IPR051468">
    <property type="entry name" value="Fungal_SecMetab_SDRs"/>
</dbReference>
<dbReference type="InterPro" id="IPR002347">
    <property type="entry name" value="SDR_fam"/>
</dbReference>
<evidence type="ECO:0000313" key="2">
    <source>
        <dbReference type="EMBL" id="MFF3667852.1"/>
    </source>
</evidence>
<keyword evidence="3" id="KW-1185">Reference proteome</keyword>
<dbReference type="InterPro" id="IPR036291">
    <property type="entry name" value="NAD(P)-bd_dom_sf"/>
</dbReference>
<feature type="compositionally biased region" description="Pro residues" evidence="1">
    <location>
        <begin position="236"/>
        <end position="247"/>
    </location>
</feature>
<evidence type="ECO:0000256" key="1">
    <source>
        <dbReference type="SAM" id="MobiDB-lite"/>
    </source>
</evidence>
<dbReference type="PANTHER" id="PTHR43544:SF2">
    <property type="entry name" value="OXIDOREDUCTASE"/>
    <property type="match status" value="1"/>
</dbReference>
<dbReference type="PANTHER" id="PTHR43544">
    <property type="entry name" value="SHORT-CHAIN DEHYDROGENASE/REDUCTASE"/>
    <property type="match status" value="1"/>
</dbReference>
<organism evidence="2 3">
    <name type="scientific">Microtetraspora malaysiensis</name>
    <dbReference type="NCBI Taxonomy" id="161358"/>
    <lineage>
        <taxon>Bacteria</taxon>
        <taxon>Bacillati</taxon>
        <taxon>Actinomycetota</taxon>
        <taxon>Actinomycetes</taxon>
        <taxon>Streptosporangiales</taxon>
        <taxon>Streptosporangiaceae</taxon>
        <taxon>Microtetraspora</taxon>
    </lineage>
</organism>
<reference evidence="2 3" key="1">
    <citation type="submission" date="2024-10" db="EMBL/GenBank/DDBJ databases">
        <title>The Natural Products Discovery Center: Release of the First 8490 Sequenced Strains for Exploring Actinobacteria Biosynthetic Diversity.</title>
        <authorList>
            <person name="Kalkreuter E."/>
            <person name="Kautsar S.A."/>
            <person name="Yang D."/>
            <person name="Bader C.D."/>
            <person name="Teijaro C.N."/>
            <person name="Fluegel L."/>
            <person name="Davis C.M."/>
            <person name="Simpson J.R."/>
            <person name="Lauterbach L."/>
            <person name="Steele A.D."/>
            <person name="Gui C."/>
            <person name="Meng S."/>
            <person name="Li G."/>
            <person name="Viehrig K."/>
            <person name="Ye F."/>
            <person name="Su P."/>
            <person name="Kiefer A.F."/>
            <person name="Nichols A."/>
            <person name="Cepeda A.J."/>
            <person name="Yan W."/>
            <person name="Fan B."/>
            <person name="Jiang Y."/>
            <person name="Adhikari A."/>
            <person name="Zheng C.-J."/>
            <person name="Schuster L."/>
            <person name="Cowan T.M."/>
            <person name="Smanski M.J."/>
            <person name="Chevrette M.G."/>
            <person name="De Carvalho L.P.S."/>
            <person name="Shen B."/>
        </authorList>
    </citation>
    <scope>NUCLEOTIDE SEQUENCE [LARGE SCALE GENOMIC DNA]</scope>
    <source>
        <strain evidence="2 3">NPDC002173</strain>
    </source>
</reference>
<dbReference type="Pfam" id="PF13561">
    <property type="entry name" value="adh_short_C2"/>
    <property type="match status" value="1"/>
</dbReference>
<comment type="caution">
    <text evidence="2">The sequence shown here is derived from an EMBL/GenBank/DDBJ whole genome shotgun (WGS) entry which is preliminary data.</text>
</comment>
<dbReference type="EMBL" id="JBIASD010000012">
    <property type="protein sequence ID" value="MFF3667852.1"/>
    <property type="molecule type" value="Genomic_DNA"/>
</dbReference>
<proteinExistence type="predicted"/>
<name>A0ABW6SS90_9ACTN</name>
<dbReference type="PRINTS" id="PR00081">
    <property type="entry name" value="GDHRDH"/>
</dbReference>
<feature type="region of interest" description="Disordered" evidence="1">
    <location>
        <begin position="236"/>
        <end position="286"/>
    </location>
</feature>
<dbReference type="SUPFAM" id="SSF51735">
    <property type="entry name" value="NAD(P)-binding Rossmann-fold domains"/>
    <property type="match status" value="1"/>
</dbReference>
<dbReference type="Proteomes" id="UP001602013">
    <property type="component" value="Unassembled WGS sequence"/>
</dbReference>
<dbReference type="Gene3D" id="3.40.50.720">
    <property type="entry name" value="NAD(P)-binding Rossmann-like Domain"/>
    <property type="match status" value="1"/>
</dbReference>